<proteinExistence type="predicted"/>
<evidence type="ECO:0000259" key="2">
    <source>
        <dbReference type="PROSITE" id="PS50234"/>
    </source>
</evidence>
<dbReference type="InterPro" id="IPR019026">
    <property type="entry name" value="Peptidase_M64_IgA"/>
</dbReference>
<feature type="region of interest" description="Disordered" evidence="1">
    <location>
        <begin position="825"/>
        <end position="846"/>
    </location>
</feature>
<comment type="caution">
    <text evidence="3">The sequence shown here is derived from an EMBL/GenBank/DDBJ whole genome shotgun (WGS) entry which is preliminary data.</text>
</comment>
<dbReference type="InterPro" id="IPR002035">
    <property type="entry name" value="VWF_A"/>
</dbReference>
<dbReference type="PROSITE" id="PS50234">
    <property type="entry name" value="VWFA"/>
    <property type="match status" value="1"/>
</dbReference>
<dbReference type="Gene3D" id="3.40.390.10">
    <property type="entry name" value="Collagenase (Catalytic Domain)"/>
    <property type="match status" value="1"/>
</dbReference>
<sequence length="912" mass="95354">MGTSDGTIIGMAKIFDSGSPASRWNLVIVSDGYRNTDMAQFAADANAIRDFIFTVPPFDRPEIIAGINIYRLDVTSTDSGADNPDCDGVNGGATTATTYFDSTFCSDGTTQRLLSGDSALVEATVAGLLPDWNQIQVLVNDPERGGAGGTIAWSSNQSSDWREVVLHEIGHSAFELADEYDYGGPDTFADGEPDEVNVTIQPDPALVKWKALVTAGSASPTRSNPSCASTDPGPSPVAAGVVGTFEGAKYSHCGAFRPVWTCMMRDTADPFCPVCTGKIVADLAPFAQPAPGGDVTLATPTVDFNDVPTGLTVNRAARFNVNSALPVTFQIITAPTPPFAQAIGTLVVAPPAGPAPWPGYVWLQFQAGATPGPVPSQQITIRCLETGEDFLVTLVANVIARPRVATQLVFDKSGSMLDLTDEGRTKEQVLRDAASVFADLLWDDNGIGINAYDHDPHPILDVAVAGAPGAGQGRDAAIGAIGAHVSNPAGMTAIGDGIELAAQKLTGAPGTWDNRAMLVMTDGIETADKGVADVADAITSEVYAIGLGTPEQIRPATLNALTSGTGGYLLMTGNLSTNDGFLLEKYYLQILAGVNNNDVVLDPEGRIAPGEVVRIPFDVTEQDVEITAIALGKPAHFFIMALETPAGDIVGFGDPALIARASPRVMHMRAGLPLLAGGKPAQAGRWTLLLALNPRGTGIKDNPGWSGASFTIPYSVSVTALSNLRMTPALHQSSLQPGATVTARAVLTEYGAIFRGSAAVRAELVRPDGTTALLPLPAVAGDPGVFQNTVVADQSGVWKFRFLASGMTSHEQPFMREALRTAAVWQGGDNPNGGGDPSGGGSGPGSGDGVNWGDLLECLFCGNVIDPRLAERLKSAGFNLDELCRCLKAAKRCGCKEDNRNDIIKKITALLR</sequence>
<dbReference type="SUPFAM" id="SSF53300">
    <property type="entry name" value="vWA-like"/>
    <property type="match status" value="1"/>
</dbReference>
<evidence type="ECO:0000313" key="3">
    <source>
        <dbReference type="EMBL" id="GGF80343.1"/>
    </source>
</evidence>
<dbReference type="InterPro" id="IPR036465">
    <property type="entry name" value="vWFA_dom_sf"/>
</dbReference>
<protein>
    <recommendedName>
        <fullName evidence="2">VWFA domain-containing protein</fullName>
    </recommendedName>
</protein>
<gene>
    <name evidence="3" type="ORF">GCM10011402_36220</name>
</gene>
<dbReference type="Proteomes" id="UP000640509">
    <property type="component" value="Unassembled WGS sequence"/>
</dbReference>
<feature type="compositionally biased region" description="Gly residues" evidence="1">
    <location>
        <begin position="830"/>
        <end position="846"/>
    </location>
</feature>
<dbReference type="Gene3D" id="3.40.50.410">
    <property type="entry name" value="von Willebrand factor, type A domain"/>
    <property type="match status" value="1"/>
</dbReference>
<evidence type="ECO:0000313" key="4">
    <source>
        <dbReference type="Proteomes" id="UP000640509"/>
    </source>
</evidence>
<dbReference type="EMBL" id="BMIV01000028">
    <property type="protein sequence ID" value="GGF80343.1"/>
    <property type="molecule type" value="Genomic_DNA"/>
</dbReference>
<reference evidence="4" key="1">
    <citation type="journal article" date="2019" name="Int. J. Syst. Evol. Microbiol.">
        <title>The Global Catalogue of Microorganisms (GCM) 10K type strain sequencing project: providing services to taxonomists for standard genome sequencing and annotation.</title>
        <authorList>
            <consortium name="The Broad Institute Genomics Platform"/>
            <consortium name="The Broad Institute Genome Sequencing Center for Infectious Disease"/>
            <person name="Wu L."/>
            <person name="Ma J."/>
        </authorList>
    </citation>
    <scope>NUCLEOTIDE SEQUENCE [LARGE SCALE GENOMIC DNA]</scope>
    <source>
        <strain evidence="4">CGMCC 1.15419</strain>
    </source>
</reference>
<organism evidence="3 4">
    <name type="scientific">Paracoccus acridae</name>
    <dbReference type="NCBI Taxonomy" id="1795310"/>
    <lineage>
        <taxon>Bacteria</taxon>
        <taxon>Pseudomonadati</taxon>
        <taxon>Pseudomonadota</taxon>
        <taxon>Alphaproteobacteria</taxon>
        <taxon>Rhodobacterales</taxon>
        <taxon>Paracoccaceae</taxon>
        <taxon>Paracoccus</taxon>
    </lineage>
</organism>
<dbReference type="RefSeq" id="WP_188717051.1">
    <property type="nucleotide sequence ID" value="NZ_BMIV01000028.1"/>
</dbReference>
<dbReference type="InterPro" id="IPR024079">
    <property type="entry name" value="MetalloPept_cat_dom_sf"/>
</dbReference>
<name>A0ABQ1VMJ4_9RHOB</name>
<evidence type="ECO:0000256" key="1">
    <source>
        <dbReference type="SAM" id="MobiDB-lite"/>
    </source>
</evidence>
<feature type="domain" description="VWFA" evidence="2">
    <location>
        <begin position="405"/>
        <end position="590"/>
    </location>
</feature>
<dbReference type="Pfam" id="PF09471">
    <property type="entry name" value="Peptidase_M64"/>
    <property type="match status" value="2"/>
</dbReference>
<keyword evidence="4" id="KW-1185">Reference proteome</keyword>
<accession>A0ABQ1VMJ4</accession>
<dbReference type="SMART" id="SM00327">
    <property type="entry name" value="VWA"/>
    <property type="match status" value="1"/>
</dbReference>
<dbReference type="CDD" id="cd00198">
    <property type="entry name" value="vWFA"/>
    <property type="match status" value="1"/>
</dbReference>